<sequence>MKILRLALSVPVAALACTLVTAPAAASSVLFVDKSTVSPGEVVHVTARCPLAEGINHVGSPAFTATGHDGPYTGNGGVAVLTEHVGGVGSGHARIRTDAAPGTYPVVLRCGGGHAADVQLTVTG</sequence>
<protein>
    <recommendedName>
        <fullName evidence="4">Secreted protein</fullName>
    </recommendedName>
</protein>
<feature type="signal peptide" evidence="1">
    <location>
        <begin position="1"/>
        <end position="26"/>
    </location>
</feature>
<comment type="caution">
    <text evidence="2">The sequence shown here is derived from an EMBL/GenBank/DDBJ whole genome shotgun (WGS) entry which is preliminary data.</text>
</comment>
<name>A0ABY2S294_9PSEU</name>
<keyword evidence="1" id="KW-0732">Signal</keyword>
<gene>
    <name evidence="2" type="ORF">FCN18_23180</name>
</gene>
<dbReference type="Proteomes" id="UP000309992">
    <property type="component" value="Unassembled WGS sequence"/>
</dbReference>
<evidence type="ECO:0000313" key="2">
    <source>
        <dbReference type="EMBL" id="TKG67656.1"/>
    </source>
</evidence>
<accession>A0ABY2S294</accession>
<keyword evidence="3" id="KW-1185">Reference proteome</keyword>
<organism evidence="2 3">
    <name type="scientific">Prauserella endophytica</name>
    <dbReference type="NCBI Taxonomy" id="1592324"/>
    <lineage>
        <taxon>Bacteria</taxon>
        <taxon>Bacillati</taxon>
        <taxon>Actinomycetota</taxon>
        <taxon>Actinomycetes</taxon>
        <taxon>Pseudonocardiales</taxon>
        <taxon>Pseudonocardiaceae</taxon>
        <taxon>Prauserella</taxon>
        <taxon>Prauserella coralliicola group</taxon>
    </lineage>
</organism>
<dbReference type="RefSeq" id="WP_137096080.1">
    <property type="nucleotide sequence ID" value="NZ_SWMS01000013.1"/>
</dbReference>
<proteinExistence type="predicted"/>
<dbReference type="PROSITE" id="PS51257">
    <property type="entry name" value="PROKAR_LIPOPROTEIN"/>
    <property type="match status" value="1"/>
</dbReference>
<reference evidence="2 3" key="1">
    <citation type="journal article" date="2015" name="Antonie Van Leeuwenhoek">
        <title>Prauserella endophytica sp. nov., an endophytic actinobacterium isolated from Tamarix taklamakanensis.</title>
        <authorList>
            <person name="Liu J.M."/>
            <person name="Habden X."/>
            <person name="Guo L."/>
            <person name="Tuo L."/>
            <person name="Jiang Z.K."/>
            <person name="Liu S.W."/>
            <person name="Liu X.F."/>
            <person name="Chen L."/>
            <person name="Li R.F."/>
            <person name="Zhang Y.Q."/>
            <person name="Sun C.H."/>
        </authorList>
    </citation>
    <scope>NUCLEOTIDE SEQUENCE [LARGE SCALE GENOMIC DNA]</scope>
    <source>
        <strain evidence="2 3">CGMCC 4.7182</strain>
    </source>
</reference>
<dbReference type="EMBL" id="SWMS01000013">
    <property type="protein sequence ID" value="TKG67656.1"/>
    <property type="molecule type" value="Genomic_DNA"/>
</dbReference>
<evidence type="ECO:0000313" key="3">
    <source>
        <dbReference type="Proteomes" id="UP000309992"/>
    </source>
</evidence>
<feature type="chain" id="PRO_5045699746" description="Secreted protein" evidence="1">
    <location>
        <begin position="27"/>
        <end position="124"/>
    </location>
</feature>
<evidence type="ECO:0008006" key="4">
    <source>
        <dbReference type="Google" id="ProtNLM"/>
    </source>
</evidence>
<evidence type="ECO:0000256" key="1">
    <source>
        <dbReference type="SAM" id="SignalP"/>
    </source>
</evidence>